<dbReference type="InterPro" id="IPR025380">
    <property type="entry name" value="DUF4369"/>
</dbReference>
<keyword evidence="3" id="KW-1015">Disulfide bond</keyword>
<evidence type="ECO:0000313" key="7">
    <source>
        <dbReference type="EMBL" id="TDQ75330.1"/>
    </source>
</evidence>
<gene>
    <name evidence="7" type="ORF">CLV99_3930</name>
</gene>
<dbReference type="RefSeq" id="WP_133586097.1">
    <property type="nucleotide sequence ID" value="NZ_SNYV01000017.1"/>
</dbReference>
<feature type="domain" description="Thioredoxin" evidence="6">
    <location>
        <begin position="224"/>
        <end position="361"/>
    </location>
</feature>
<proteinExistence type="predicted"/>
<dbReference type="AlphaFoldDB" id="A0A4R6WCG7"/>
<dbReference type="Pfam" id="PF14289">
    <property type="entry name" value="DUF4369"/>
    <property type="match status" value="1"/>
</dbReference>
<keyword evidence="8" id="KW-1185">Reference proteome</keyword>
<dbReference type="SUPFAM" id="SSF52833">
    <property type="entry name" value="Thioredoxin-like"/>
    <property type="match status" value="1"/>
</dbReference>
<keyword evidence="7" id="KW-0413">Isomerase</keyword>
<feature type="coiled-coil region" evidence="5">
    <location>
        <begin position="141"/>
        <end position="168"/>
    </location>
</feature>
<evidence type="ECO:0000259" key="6">
    <source>
        <dbReference type="PROSITE" id="PS51352"/>
    </source>
</evidence>
<dbReference type="PANTHER" id="PTHR42852">
    <property type="entry name" value="THIOL:DISULFIDE INTERCHANGE PROTEIN DSBE"/>
    <property type="match status" value="1"/>
</dbReference>
<dbReference type="GO" id="GO:0017004">
    <property type="term" value="P:cytochrome complex assembly"/>
    <property type="evidence" value="ECO:0007669"/>
    <property type="project" value="UniProtKB-KW"/>
</dbReference>
<evidence type="ECO:0000313" key="8">
    <source>
        <dbReference type="Proteomes" id="UP000295292"/>
    </source>
</evidence>
<organism evidence="7 8">
    <name type="scientific">Sphingobacterium yanglingense</name>
    <dbReference type="NCBI Taxonomy" id="1437280"/>
    <lineage>
        <taxon>Bacteria</taxon>
        <taxon>Pseudomonadati</taxon>
        <taxon>Bacteroidota</taxon>
        <taxon>Sphingobacteriia</taxon>
        <taxon>Sphingobacteriales</taxon>
        <taxon>Sphingobacteriaceae</taxon>
        <taxon>Sphingobacterium</taxon>
    </lineage>
</organism>
<dbReference type="Gene3D" id="3.40.30.10">
    <property type="entry name" value="Glutaredoxin"/>
    <property type="match status" value="1"/>
</dbReference>
<sequence length="361" mass="41287">MHKSLVLLSLILISITIKAQEKISFSIKGSVVNGDNSTVTLSYNEIGKYEIIDSSIVRHGGFEIRGKLAEAQTLNLKIGALSHPVFIGSDTEKIDINIDLDRKQWHIEDDENMLLSQMTHKPGAAFRQWTHALGQKEQAILQNDARTVENWETQAELAKERVKNDLKENSSFFNSLTGISVFYGFYKYLPLADKGELLNQFSAELHSSTYYKNMFTDYQRRIRLAPGREAPLFSLVDTTGHTHNLTDYRGRYVLLDFGASWCYWCKKEEPFVLKAHQQHQGKLTVINISMDTKKDLWIKDLQQQQYPWISISDLQGWNSPTATDYYVQGVPRIILIDPQGKIIADNLRGEAMLKTIEDLLQ</sequence>
<evidence type="ECO:0000256" key="3">
    <source>
        <dbReference type="ARBA" id="ARBA00023157"/>
    </source>
</evidence>
<dbReference type="InterPro" id="IPR000866">
    <property type="entry name" value="AhpC/TSA"/>
</dbReference>
<dbReference type="Pfam" id="PF00578">
    <property type="entry name" value="AhpC-TSA"/>
    <property type="match status" value="1"/>
</dbReference>
<dbReference type="CDD" id="cd02966">
    <property type="entry name" value="TlpA_like_family"/>
    <property type="match status" value="1"/>
</dbReference>
<dbReference type="GO" id="GO:0016853">
    <property type="term" value="F:isomerase activity"/>
    <property type="evidence" value="ECO:0007669"/>
    <property type="project" value="UniProtKB-KW"/>
</dbReference>
<evidence type="ECO:0000256" key="5">
    <source>
        <dbReference type="SAM" id="Coils"/>
    </source>
</evidence>
<dbReference type="EMBL" id="SNYV01000017">
    <property type="protein sequence ID" value="TDQ75330.1"/>
    <property type="molecule type" value="Genomic_DNA"/>
</dbReference>
<dbReference type="InterPro" id="IPR036249">
    <property type="entry name" value="Thioredoxin-like_sf"/>
</dbReference>
<name>A0A4R6WCG7_9SPHI</name>
<protein>
    <submittedName>
        <fullName evidence="7">Thiol-disulfide isomerase/thioredoxin</fullName>
    </submittedName>
</protein>
<keyword evidence="5" id="KW-0175">Coiled coil</keyword>
<keyword evidence="2" id="KW-0201">Cytochrome c-type biogenesis</keyword>
<keyword evidence="4" id="KW-0676">Redox-active center</keyword>
<dbReference type="PROSITE" id="PS51352">
    <property type="entry name" value="THIOREDOXIN_2"/>
    <property type="match status" value="1"/>
</dbReference>
<evidence type="ECO:0000256" key="1">
    <source>
        <dbReference type="ARBA" id="ARBA00004196"/>
    </source>
</evidence>
<dbReference type="GO" id="GO:0030313">
    <property type="term" value="C:cell envelope"/>
    <property type="evidence" value="ECO:0007669"/>
    <property type="project" value="UniProtKB-SubCell"/>
</dbReference>
<evidence type="ECO:0000256" key="4">
    <source>
        <dbReference type="ARBA" id="ARBA00023284"/>
    </source>
</evidence>
<comment type="caution">
    <text evidence="7">The sequence shown here is derived from an EMBL/GenBank/DDBJ whole genome shotgun (WGS) entry which is preliminary data.</text>
</comment>
<dbReference type="Proteomes" id="UP000295292">
    <property type="component" value="Unassembled WGS sequence"/>
</dbReference>
<reference evidence="7 8" key="1">
    <citation type="submission" date="2019-03" db="EMBL/GenBank/DDBJ databases">
        <title>Genomic Encyclopedia of Archaeal and Bacterial Type Strains, Phase II (KMG-II): from individual species to whole genera.</title>
        <authorList>
            <person name="Goeker M."/>
        </authorList>
    </citation>
    <scope>NUCLEOTIDE SEQUENCE [LARGE SCALE GENOMIC DNA]</scope>
    <source>
        <strain evidence="7 8">DSM 28353</strain>
    </source>
</reference>
<evidence type="ECO:0000256" key="2">
    <source>
        <dbReference type="ARBA" id="ARBA00022748"/>
    </source>
</evidence>
<dbReference type="OrthoDB" id="750178at2"/>
<dbReference type="InterPro" id="IPR050553">
    <property type="entry name" value="Thioredoxin_ResA/DsbE_sf"/>
</dbReference>
<comment type="subcellular location">
    <subcellularLocation>
        <location evidence="1">Cell envelope</location>
    </subcellularLocation>
</comment>
<dbReference type="PANTHER" id="PTHR42852:SF6">
    <property type="entry name" value="THIOL:DISULFIDE INTERCHANGE PROTEIN DSBE"/>
    <property type="match status" value="1"/>
</dbReference>
<dbReference type="InterPro" id="IPR013766">
    <property type="entry name" value="Thioredoxin_domain"/>
</dbReference>
<accession>A0A4R6WCG7</accession>